<dbReference type="RefSeq" id="XP_026271745.1">
    <property type="nucleotide sequence ID" value="XM_026415960.2"/>
</dbReference>
<sequence length="230" mass="24894">MASRAAMWRRPVVAESSCSSPGPVPASPASPTSLSSAPSRLVAAAGGTRCGTRELTLSHELTVRGAALASPPYLSVWFRHPQGDPERWWRMAVRPEDDGGGWTLALQLASTDELGSLYRRRPRCLSPGEAFGMEAAQTSYILKTVDTKLVFNRGYLAPSLGLERFQTHRPTALLNNNFAILGYLDTLQPLSVCDLGTGLLNEVRSSSAEDRALCIQVSFTVEFHESDATS</sequence>
<name>A0A6J1RXT4_FRAOC</name>
<reference evidence="3" key="1">
    <citation type="submission" date="2025-08" db="UniProtKB">
        <authorList>
            <consortium name="RefSeq"/>
        </authorList>
    </citation>
    <scope>IDENTIFICATION</scope>
    <source>
        <tissue evidence="3">Whole organism</tissue>
    </source>
</reference>
<dbReference type="OrthoDB" id="10552923at2759"/>
<dbReference type="Proteomes" id="UP000504606">
    <property type="component" value="Unplaced"/>
</dbReference>
<accession>A0A6J1RXT4</accession>
<keyword evidence="2" id="KW-1185">Reference proteome</keyword>
<protein>
    <submittedName>
        <fullName evidence="3">Uncharacterized protein LOC113201948</fullName>
    </submittedName>
</protein>
<dbReference type="KEGG" id="foc:113201948"/>
<evidence type="ECO:0000313" key="2">
    <source>
        <dbReference type="Proteomes" id="UP000504606"/>
    </source>
</evidence>
<dbReference type="GeneID" id="113201948"/>
<proteinExistence type="predicted"/>
<feature type="compositionally biased region" description="Low complexity" evidence="1">
    <location>
        <begin position="29"/>
        <end position="39"/>
    </location>
</feature>
<feature type="region of interest" description="Disordered" evidence="1">
    <location>
        <begin position="1"/>
        <end position="40"/>
    </location>
</feature>
<evidence type="ECO:0000313" key="3">
    <source>
        <dbReference type="RefSeq" id="XP_026271745.1"/>
    </source>
</evidence>
<evidence type="ECO:0000256" key="1">
    <source>
        <dbReference type="SAM" id="MobiDB-lite"/>
    </source>
</evidence>
<organism evidence="2 3">
    <name type="scientific">Frankliniella occidentalis</name>
    <name type="common">Western flower thrips</name>
    <name type="synonym">Euthrips occidentalis</name>
    <dbReference type="NCBI Taxonomy" id="133901"/>
    <lineage>
        <taxon>Eukaryota</taxon>
        <taxon>Metazoa</taxon>
        <taxon>Ecdysozoa</taxon>
        <taxon>Arthropoda</taxon>
        <taxon>Hexapoda</taxon>
        <taxon>Insecta</taxon>
        <taxon>Pterygota</taxon>
        <taxon>Neoptera</taxon>
        <taxon>Paraneoptera</taxon>
        <taxon>Thysanoptera</taxon>
        <taxon>Terebrantia</taxon>
        <taxon>Thripoidea</taxon>
        <taxon>Thripidae</taxon>
        <taxon>Frankliniella</taxon>
    </lineage>
</organism>
<gene>
    <name evidence="3" type="primary">LOC113201948</name>
</gene>
<dbReference type="AlphaFoldDB" id="A0A6J1RXT4"/>